<sequence length="121" mass="13343">MTKRVLTVDDSKTMLQMLQFALKQGGFEVIQGENGQEGLDLLEANTVDVIITDINMPVMDGITFIKELRKKPKNKATPVLILTTESSQSKKEEGRSAGATGWIVKPFDPGKLLEVIRKVSP</sequence>
<organism evidence="5 6">
    <name type="scientific">Ferrovibrio terrae</name>
    <dbReference type="NCBI Taxonomy" id="2594003"/>
    <lineage>
        <taxon>Bacteria</taxon>
        <taxon>Pseudomonadati</taxon>
        <taxon>Pseudomonadota</taxon>
        <taxon>Alphaproteobacteria</taxon>
        <taxon>Rhodospirillales</taxon>
        <taxon>Rhodospirillaceae</taxon>
        <taxon>Ferrovibrio</taxon>
    </lineage>
</organism>
<dbReference type="GO" id="GO:0000160">
    <property type="term" value="P:phosphorelay signal transduction system"/>
    <property type="evidence" value="ECO:0007669"/>
    <property type="project" value="InterPro"/>
</dbReference>
<proteinExistence type="predicted"/>
<dbReference type="PANTHER" id="PTHR44591:SF25">
    <property type="entry name" value="CHEMOTAXIS TWO-COMPONENT RESPONSE REGULATOR"/>
    <property type="match status" value="1"/>
</dbReference>
<feature type="modified residue" description="4-aspartylphosphate" evidence="2">
    <location>
        <position position="53"/>
    </location>
</feature>
<dbReference type="PROSITE" id="PS50110">
    <property type="entry name" value="RESPONSE_REGULATORY"/>
    <property type="match status" value="1"/>
</dbReference>
<evidence type="ECO:0000313" key="5">
    <source>
        <dbReference type="EMBL" id="QDO97646.1"/>
    </source>
</evidence>
<dbReference type="SUPFAM" id="SSF52172">
    <property type="entry name" value="CheY-like"/>
    <property type="match status" value="1"/>
</dbReference>
<dbReference type="OrthoDB" id="9800897at2"/>
<dbReference type="Pfam" id="PF00072">
    <property type="entry name" value="Response_reg"/>
    <property type="match status" value="1"/>
</dbReference>
<keyword evidence="6" id="KW-1185">Reference proteome</keyword>
<dbReference type="InterPro" id="IPR011006">
    <property type="entry name" value="CheY-like_superfamily"/>
</dbReference>
<dbReference type="KEGG" id="fer:FNB15_10360"/>
<dbReference type="PANTHER" id="PTHR44591">
    <property type="entry name" value="STRESS RESPONSE REGULATOR PROTEIN 1"/>
    <property type="match status" value="1"/>
</dbReference>
<evidence type="ECO:0000256" key="1">
    <source>
        <dbReference type="ARBA" id="ARBA00022553"/>
    </source>
</evidence>
<accession>A0A516H1K5</accession>
<dbReference type="Proteomes" id="UP000317496">
    <property type="component" value="Chromosome"/>
</dbReference>
<evidence type="ECO:0000256" key="2">
    <source>
        <dbReference type="PROSITE-ProRule" id="PRU00169"/>
    </source>
</evidence>
<dbReference type="AlphaFoldDB" id="A0A516H1K5"/>
<dbReference type="Gene3D" id="3.40.50.2300">
    <property type="match status" value="1"/>
</dbReference>
<feature type="domain" description="Response regulatory" evidence="4">
    <location>
        <begin position="4"/>
        <end position="120"/>
    </location>
</feature>
<evidence type="ECO:0000259" key="4">
    <source>
        <dbReference type="PROSITE" id="PS50110"/>
    </source>
</evidence>
<dbReference type="RefSeq" id="WP_144068627.1">
    <property type="nucleotide sequence ID" value="NZ_CP041636.1"/>
</dbReference>
<feature type="region of interest" description="Disordered" evidence="3">
    <location>
        <begin position="79"/>
        <end position="100"/>
    </location>
</feature>
<dbReference type="SMART" id="SM00448">
    <property type="entry name" value="REC"/>
    <property type="match status" value="1"/>
</dbReference>
<gene>
    <name evidence="5" type="ORF">FNB15_10360</name>
</gene>
<name>A0A516H1K5_9PROT</name>
<reference evidence="5 6" key="1">
    <citation type="submission" date="2019-07" db="EMBL/GenBank/DDBJ databases">
        <title>Genome sequencing for Ferrovibrio sp. K5.</title>
        <authorList>
            <person name="Park S.-J."/>
        </authorList>
    </citation>
    <scope>NUCLEOTIDE SEQUENCE [LARGE SCALE GENOMIC DNA]</scope>
    <source>
        <strain evidence="5 6">K5</strain>
    </source>
</reference>
<dbReference type="InterPro" id="IPR050595">
    <property type="entry name" value="Bact_response_regulator"/>
</dbReference>
<dbReference type="EMBL" id="CP041636">
    <property type="protein sequence ID" value="QDO97646.1"/>
    <property type="molecule type" value="Genomic_DNA"/>
</dbReference>
<dbReference type="CDD" id="cd17562">
    <property type="entry name" value="REC_CheY4-like"/>
    <property type="match status" value="1"/>
</dbReference>
<dbReference type="InterPro" id="IPR001789">
    <property type="entry name" value="Sig_transdc_resp-reg_receiver"/>
</dbReference>
<evidence type="ECO:0000256" key="3">
    <source>
        <dbReference type="SAM" id="MobiDB-lite"/>
    </source>
</evidence>
<protein>
    <submittedName>
        <fullName evidence="5">Response regulator</fullName>
    </submittedName>
</protein>
<evidence type="ECO:0000313" key="6">
    <source>
        <dbReference type="Proteomes" id="UP000317496"/>
    </source>
</evidence>
<keyword evidence="1 2" id="KW-0597">Phosphoprotein</keyword>